<evidence type="ECO:0000256" key="5">
    <source>
        <dbReference type="SAM" id="Phobius"/>
    </source>
</evidence>
<accession>A0A0E3UN72</accession>
<reference evidence="7 8" key="1">
    <citation type="journal article" date="2015" name="Genome Announc.">
        <title>Complete Genome Sequence of Pseudoxanthomonas suwonensis Strain J1, a Cellulose-Degrading Bacterium Isolated from Leaf- and Wood-Enriched Soil.</title>
        <authorList>
            <person name="Hou L."/>
            <person name="Jiang J."/>
            <person name="Xu Z."/>
            <person name="Zhou Y."/>
            <person name="Leung F.C."/>
        </authorList>
    </citation>
    <scope>NUCLEOTIDE SEQUENCE [LARGE SCALE GENOMIC DNA]</scope>
    <source>
        <strain evidence="7 8">J1</strain>
    </source>
</reference>
<organism evidence="7 8">
    <name type="scientific">Pseudoxanthomonas suwonensis</name>
    <dbReference type="NCBI Taxonomy" id="314722"/>
    <lineage>
        <taxon>Bacteria</taxon>
        <taxon>Pseudomonadati</taxon>
        <taxon>Pseudomonadota</taxon>
        <taxon>Gammaproteobacteria</taxon>
        <taxon>Lysobacterales</taxon>
        <taxon>Lysobacteraceae</taxon>
        <taxon>Pseudoxanthomonas</taxon>
    </lineage>
</organism>
<proteinExistence type="predicted"/>
<dbReference type="Proteomes" id="UP000033067">
    <property type="component" value="Chromosome"/>
</dbReference>
<evidence type="ECO:0000313" key="7">
    <source>
        <dbReference type="EMBL" id="AKC86685.1"/>
    </source>
</evidence>
<keyword evidence="2 5" id="KW-0812">Transmembrane</keyword>
<comment type="subcellular location">
    <subcellularLocation>
        <location evidence="1">Endomembrane system</location>
        <topology evidence="1">Multi-pass membrane protein</topology>
    </subcellularLocation>
</comment>
<evidence type="ECO:0000256" key="2">
    <source>
        <dbReference type="ARBA" id="ARBA00022692"/>
    </source>
</evidence>
<dbReference type="InterPro" id="IPR003807">
    <property type="entry name" value="DUF202"/>
</dbReference>
<feature type="transmembrane region" description="Helical" evidence="5">
    <location>
        <begin position="112"/>
        <end position="133"/>
    </location>
</feature>
<evidence type="ECO:0000256" key="4">
    <source>
        <dbReference type="ARBA" id="ARBA00023136"/>
    </source>
</evidence>
<feature type="domain" description="DUF202" evidence="6">
    <location>
        <begin position="103"/>
        <end position="173"/>
    </location>
</feature>
<dbReference type="AlphaFoldDB" id="A0A0E3UN72"/>
<evidence type="ECO:0000313" key="8">
    <source>
        <dbReference type="Proteomes" id="UP000033067"/>
    </source>
</evidence>
<protein>
    <submittedName>
        <fullName evidence="7">Membrane protein</fullName>
    </submittedName>
</protein>
<dbReference type="KEGG" id="psuw:WQ53_07870"/>
<feature type="transmembrane region" description="Helical" evidence="5">
    <location>
        <begin position="201"/>
        <end position="225"/>
    </location>
</feature>
<keyword evidence="8" id="KW-1185">Reference proteome</keyword>
<keyword evidence="3 5" id="KW-1133">Transmembrane helix</keyword>
<keyword evidence="4 5" id="KW-0472">Membrane</keyword>
<dbReference type="GO" id="GO:0012505">
    <property type="term" value="C:endomembrane system"/>
    <property type="evidence" value="ECO:0007669"/>
    <property type="project" value="UniProtKB-SubCell"/>
</dbReference>
<dbReference type="OrthoDB" id="582337at2"/>
<feature type="transmembrane region" description="Helical" evidence="5">
    <location>
        <begin position="153"/>
        <end position="172"/>
    </location>
</feature>
<dbReference type="Pfam" id="PF02656">
    <property type="entry name" value="DUF202"/>
    <property type="match status" value="1"/>
</dbReference>
<evidence type="ECO:0000256" key="3">
    <source>
        <dbReference type="ARBA" id="ARBA00022989"/>
    </source>
</evidence>
<sequence>MASIGKAIPVGSPSVRDDVLPARPARLPEWQLPPVPTVDKSNSDMASVEYSAYRTELSHHRTGLSDHRTDLSEYRTDLSMHRTDLSTERTEMSMRRTGMSFQRTRLSAERTLMSVIRTSLSLIGFGFTIYQVFAKLVDVPGVKLGSEAPRNFGVSLVALGIAMLVLGIVYHVNYMKELRAERSAMTGDGLIHGESRYPLSFTLLTALALLVLGLLAIVSMVFGIAPFG</sequence>
<gene>
    <name evidence="7" type="ORF">WQ53_07870</name>
</gene>
<dbReference type="PATRIC" id="fig|314722.6.peg.1688"/>
<name>A0A0E3UN72_9GAMM</name>
<dbReference type="EMBL" id="CP011144">
    <property type="protein sequence ID" value="AKC86685.1"/>
    <property type="molecule type" value="Genomic_DNA"/>
</dbReference>
<evidence type="ECO:0000259" key="6">
    <source>
        <dbReference type="Pfam" id="PF02656"/>
    </source>
</evidence>
<evidence type="ECO:0000256" key="1">
    <source>
        <dbReference type="ARBA" id="ARBA00004127"/>
    </source>
</evidence>